<proteinExistence type="predicted"/>
<dbReference type="AlphaFoldDB" id="A0A813T2W8"/>
<reference evidence="1" key="1">
    <citation type="submission" date="2021-02" db="EMBL/GenBank/DDBJ databases">
        <authorList>
            <person name="Nowell W R."/>
        </authorList>
    </citation>
    <scope>NUCLEOTIDE SEQUENCE</scope>
</reference>
<sequence>MATDCKATMHTHRRLNAQHKIEENNLTEDHLLKLKLCRHRREMFHHKMNLCGKNSGYVERDEMDEQQKITTSNCVMRMKTQLQILNISTQTQKRLLDQVAIYNKQRTHQLPSISNPSSTNEIKNCLERLSLYRTDEKRSQMYLNQQILKEHKNQREYNERKTVLFKQFDELKHAIEDPHSTLSTLAALSRALLHLDSGMK</sequence>
<gene>
    <name evidence="1" type="ORF">XAT740_LOCUS3119</name>
</gene>
<protein>
    <submittedName>
        <fullName evidence="1">Uncharacterized protein</fullName>
    </submittedName>
</protein>
<comment type="caution">
    <text evidence="1">The sequence shown here is derived from an EMBL/GenBank/DDBJ whole genome shotgun (WGS) entry which is preliminary data.</text>
</comment>
<name>A0A813T2W8_ADIRI</name>
<accession>A0A813T2W8</accession>
<dbReference type="Proteomes" id="UP000663828">
    <property type="component" value="Unassembled WGS sequence"/>
</dbReference>
<evidence type="ECO:0000313" key="2">
    <source>
        <dbReference type="Proteomes" id="UP000663828"/>
    </source>
</evidence>
<organism evidence="1 2">
    <name type="scientific">Adineta ricciae</name>
    <name type="common">Rotifer</name>
    <dbReference type="NCBI Taxonomy" id="249248"/>
    <lineage>
        <taxon>Eukaryota</taxon>
        <taxon>Metazoa</taxon>
        <taxon>Spiralia</taxon>
        <taxon>Gnathifera</taxon>
        <taxon>Rotifera</taxon>
        <taxon>Eurotatoria</taxon>
        <taxon>Bdelloidea</taxon>
        <taxon>Adinetida</taxon>
        <taxon>Adinetidae</taxon>
        <taxon>Adineta</taxon>
    </lineage>
</organism>
<keyword evidence="2" id="KW-1185">Reference proteome</keyword>
<dbReference type="EMBL" id="CAJNOR010000116">
    <property type="protein sequence ID" value="CAF0803974.1"/>
    <property type="molecule type" value="Genomic_DNA"/>
</dbReference>
<evidence type="ECO:0000313" key="1">
    <source>
        <dbReference type="EMBL" id="CAF0803974.1"/>
    </source>
</evidence>